<protein>
    <recommendedName>
        <fullName evidence="2">MADF domain-containing protein</fullName>
    </recommendedName>
</protein>
<sequence>FISRCVHYLVSIIMDSSEEKFSWTQQLTMKLIQEVERRPCIWSRVDGDYSNKTMKAIAFDEIGEILNVPSANVREKFRNLRINFMQVHKKKLSAGSRANYVPKWEFYNALLYMADTCGASSISSASSTTSKPAKRRKLRDYKTDTQDMTTDPLSDDGNSSQTQFSHDKESRSKFVEYVTPFKRTTENLSETEMPAKRTAEKFGECIETPRSSHAKFGEYIAFSLENLDDTQLVKKTKAKIQLIISEAIRERAMAELAQCESSAEF</sequence>
<name>A0A034WLZ6_BACDO</name>
<dbReference type="Pfam" id="PF10545">
    <property type="entry name" value="MADF_DNA_bdg"/>
    <property type="match status" value="1"/>
</dbReference>
<dbReference type="InterPro" id="IPR006578">
    <property type="entry name" value="MADF-dom"/>
</dbReference>
<dbReference type="OrthoDB" id="10051975at2759"/>
<evidence type="ECO:0000313" key="3">
    <source>
        <dbReference type="EMBL" id="JAC56596.1"/>
    </source>
</evidence>
<dbReference type="PANTHER" id="PTHR12243:SF67">
    <property type="entry name" value="COREPRESSOR OF PANGOLIN, ISOFORM A-RELATED"/>
    <property type="match status" value="1"/>
</dbReference>
<proteinExistence type="predicted"/>
<dbReference type="GO" id="GO:0006357">
    <property type="term" value="P:regulation of transcription by RNA polymerase II"/>
    <property type="evidence" value="ECO:0007669"/>
    <property type="project" value="TreeGrafter"/>
</dbReference>
<dbReference type="PROSITE" id="PS51029">
    <property type="entry name" value="MADF"/>
    <property type="match status" value="1"/>
</dbReference>
<feature type="domain" description="MADF" evidence="2">
    <location>
        <begin position="30"/>
        <end position="118"/>
    </location>
</feature>
<organism evidence="3">
    <name type="scientific">Bactrocera dorsalis</name>
    <name type="common">Oriental fruit fly</name>
    <name type="synonym">Dacus dorsalis</name>
    <dbReference type="NCBI Taxonomy" id="27457"/>
    <lineage>
        <taxon>Eukaryota</taxon>
        <taxon>Metazoa</taxon>
        <taxon>Ecdysozoa</taxon>
        <taxon>Arthropoda</taxon>
        <taxon>Hexapoda</taxon>
        <taxon>Insecta</taxon>
        <taxon>Pterygota</taxon>
        <taxon>Neoptera</taxon>
        <taxon>Endopterygota</taxon>
        <taxon>Diptera</taxon>
        <taxon>Brachycera</taxon>
        <taxon>Muscomorpha</taxon>
        <taxon>Tephritoidea</taxon>
        <taxon>Tephritidae</taxon>
        <taxon>Bactrocera</taxon>
        <taxon>Bactrocera</taxon>
    </lineage>
</organism>
<feature type="region of interest" description="Disordered" evidence="1">
    <location>
        <begin position="120"/>
        <end position="171"/>
    </location>
</feature>
<reference evidence="3" key="1">
    <citation type="journal article" date="2014" name="BMC Genomics">
        <title>Characterizing the developmental transcriptome of the oriental fruit fly, Bactrocera dorsalis (Diptera: Tephritidae) through comparative genomic analysis with Drosophila melanogaster utilizing modENCODE datasets.</title>
        <authorList>
            <person name="Geib S.M."/>
            <person name="Calla B."/>
            <person name="Hall B."/>
            <person name="Hou S."/>
            <person name="Manoukis N.C."/>
        </authorList>
    </citation>
    <scope>NUCLEOTIDE SEQUENCE</scope>
    <source>
        <strain evidence="3">Punador</strain>
    </source>
</reference>
<evidence type="ECO:0000259" key="2">
    <source>
        <dbReference type="PROSITE" id="PS51029"/>
    </source>
</evidence>
<dbReference type="SMART" id="SM00595">
    <property type="entry name" value="MADF"/>
    <property type="match status" value="1"/>
</dbReference>
<dbReference type="EMBL" id="GAKP01002356">
    <property type="protein sequence ID" value="JAC56596.1"/>
    <property type="molecule type" value="Transcribed_RNA"/>
</dbReference>
<dbReference type="InterPro" id="IPR039353">
    <property type="entry name" value="TF_Adf1"/>
</dbReference>
<dbReference type="GO" id="GO:0005634">
    <property type="term" value="C:nucleus"/>
    <property type="evidence" value="ECO:0007669"/>
    <property type="project" value="TreeGrafter"/>
</dbReference>
<feature type="compositionally biased region" description="Low complexity" evidence="1">
    <location>
        <begin position="120"/>
        <end position="130"/>
    </location>
</feature>
<dbReference type="PANTHER" id="PTHR12243">
    <property type="entry name" value="MADF DOMAIN TRANSCRIPTION FACTOR"/>
    <property type="match status" value="1"/>
</dbReference>
<feature type="compositionally biased region" description="Polar residues" evidence="1">
    <location>
        <begin position="146"/>
        <end position="164"/>
    </location>
</feature>
<dbReference type="GO" id="GO:0005667">
    <property type="term" value="C:transcription regulator complex"/>
    <property type="evidence" value="ECO:0007669"/>
    <property type="project" value="TreeGrafter"/>
</dbReference>
<dbReference type="AlphaFoldDB" id="A0A034WLZ6"/>
<evidence type="ECO:0000256" key="1">
    <source>
        <dbReference type="SAM" id="MobiDB-lite"/>
    </source>
</evidence>
<feature type="non-terminal residue" evidence="3">
    <location>
        <position position="1"/>
    </location>
</feature>
<accession>A0A034WLZ6</accession>